<accession>F5SW31</accession>
<dbReference type="EMBL" id="AFIG01000001">
    <property type="protein sequence ID" value="EGL55752.1"/>
    <property type="molecule type" value="Genomic_DNA"/>
</dbReference>
<comment type="caution">
    <text evidence="2">The sequence shown here is derived from an EMBL/GenBank/DDBJ whole genome shotgun (WGS) entry which is preliminary data.</text>
</comment>
<feature type="signal peptide" evidence="1">
    <location>
        <begin position="1"/>
        <end position="22"/>
    </location>
</feature>
<name>F5SW31_9GAMM</name>
<gene>
    <name evidence="2" type="ORF">MAMP_02746</name>
</gene>
<dbReference type="Proteomes" id="UP000003544">
    <property type="component" value="Unassembled WGS sequence"/>
</dbReference>
<evidence type="ECO:0000256" key="1">
    <source>
        <dbReference type="SAM" id="SignalP"/>
    </source>
</evidence>
<evidence type="ECO:0000313" key="3">
    <source>
        <dbReference type="Proteomes" id="UP000003544"/>
    </source>
</evidence>
<keyword evidence="3" id="KW-1185">Reference proteome</keyword>
<proteinExistence type="predicted"/>
<dbReference type="RefSeq" id="WP_007145638.1">
    <property type="nucleotide sequence ID" value="NZ_AFIG01000001.1"/>
</dbReference>
<dbReference type="AlphaFoldDB" id="F5SW31"/>
<sequence>MNIKKFLLAIALSVGLSSCVSAPKNISTGQSLSEGEGIVVTKLRSNWKGYDNPLLANLEFIFGKADLNVNSGKFVMTRSNDLKVIILPVGNYRWSHLGFGNRRLDFDRTYGFKVEPGTILYIGDLNSELELGAFSAAGKFWVTNDTANIKKELENLYPDLMKKYPFIERMTVLNAQ</sequence>
<reference evidence="2 3" key="1">
    <citation type="journal article" date="2011" name="J. Bacteriol.">
        <title>Draft genome sequence of Methylophaga aminisulfidivorans MP T.</title>
        <authorList>
            <person name="Han G.H."/>
            <person name="Kim W."/>
            <person name="Chun J."/>
            <person name="Kim S.W."/>
        </authorList>
    </citation>
    <scope>NUCLEOTIDE SEQUENCE [LARGE SCALE GENOMIC DNA]</scope>
    <source>
        <strain evidence="3">MP(T)</strain>
    </source>
</reference>
<evidence type="ECO:0000313" key="2">
    <source>
        <dbReference type="EMBL" id="EGL55752.1"/>
    </source>
</evidence>
<keyword evidence="1" id="KW-0732">Signal</keyword>
<evidence type="ECO:0008006" key="4">
    <source>
        <dbReference type="Google" id="ProtNLM"/>
    </source>
</evidence>
<dbReference type="OrthoDB" id="6296193at2"/>
<feature type="chain" id="PRO_5003332333" description="Lipoprotein" evidence="1">
    <location>
        <begin position="23"/>
        <end position="176"/>
    </location>
</feature>
<dbReference type="PROSITE" id="PS51257">
    <property type="entry name" value="PROKAR_LIPOPROTEIN"/>
    <property type="match status" value="1"/>
</dbReference>
<protein>
    <recommendedName>
        <fullName evidence="4">Lipoprotein</fullName>
    </recommendedName>
</protein>
<organism evidence="2 3">
    <name type="scientific">Methylophaga aminisulfidivorans MP</name>
    <dbReference type="NCBI Taxonomy" id="1026882"/>
    <lineage>
        <taxon>Bacteria</taxon>
        <taxon>Pseudomonadati</taxon>
        <taxon>Pseudomonadota</taxon>
        <taxon>Gammaproteobacteria</taxon>
        <taxon>Thiotrichales</taxon>
        <taxon>Piscirickettsiaceae</taxon>
        <taxon>Methylophaga</taxon>
    </lineage>
</organism>